<feature type="region of interest" description="Disordered" evidence="1">
    <location>
        <begin position="229"/>
        <end position="252"/>
    </location>
</feature>
<dbReference type="AlphaFoldDB" id="A0AAD9SMN9"/>
<evidence type="ECO:0000313" key="3">
    <source>
        <dbReference type="Proteomes" id="UP001265746"/>
    </source>
</evidence>
<feature type="compositionally biased region" description="Polar residues" evidence="1">
    <location>
        <begin position="229"/>
        <end position="243"/>
    </location>
</feature>
<gene>
    <name evidence="2" type="ORF">N8I77_005057</name>
</gene>
<dbReference type="Proteomes" id="UP001265746">
    <property type="component" value="Unassembled WGS sequence"/>
</dbReference>
<protein>
    <submittedName>
        <fullName evidence="2">Uncharacterized protein</fullName>
    </submittedName>
</protein>
<name>A0AAD9SMN9_PHOAM</name>
<dbReference type="EMBL" id="JAUJFL010000002">
    <property type="protein sequence ID" value="KAK2611733.1"/>
    <property type="molecule type" value="Genomic_DNA"/>
</dbReference>
<proteinExistence type="predicted"/>
<keyword evidence="3" id="KW-1185">Reference proteome</keyword>
<sequence length="252" mass="27773">MNNNNNSSIIGQSSQDVKGRVEELLKPVNKHTPFVIVDFDEYKALYTAYKSLKNRVVVVVASSEDGLPRTAAECAAHVQQLCTAITNFTDIIDKPAKRPTIELNKGVLDDDAITNTAFEAVKALAPLEVQLLGWGIFQAIWAAHFGGNNLPSWAKEFKPQEYDNFRTRFNAVVVALTRSKAIVKGVLDSEISFMTRLAIGPEAELKKQIGNHRLHSQNTERYDIAQQNMPTQKTGECAQSESDGQAGVAARD</sequence>
<evidence type="ECO:0000256" key="1">
    <source>
        <dbReference type="SAM" id="MobiDB-lite"/>
    </source>
</evidence>
<accession>A0AAD9SMN9</accession>
<evidence type="ECO:0000313" key="2">
    <source>
        <dbReference type="EMBL" id="KAK2611733.1"/>
    </source>
</evidence>
<comment type="caution">
    <text evidence="2">The sequence shown here is derived from an EMBL/GenBank/DDBJ whole genome shotgun (WGS) entry which is preliminary data.</text>
</comment>
<organism evidence="2 3">
    <name type="scientific">Phomopsis amygdali</name>
    <name type="common">Fusicoccum amygdali</name>
    <dbReference type="NCBI Taxonomy" id="1214568"/>
    <lineage>
        <taxon>Eukaryota</taxon>
        <taxon>Fungi</taxon>
        <taxon>Dikarya</taxon>
        <taxon>Ascomycota</taxon>
        <taxon>Pezizomycotina</taxon>
        <taxon>Sordariomycetes</taxon>
        <taxon>Sordariomycetidae</taxon>
        <taxon>Diaporthales</taxon>
        <taxon>Diaporthaceae</taxon>
        <taxon>Diaporthe</taxon>
    </lineage>
</organism>
<reference evidence="2" key="1">
    <citation type="submission" date="2023-06" db="EMBL/GenBank/DDBJ databases">
        <authorList>
            <person name="Noh H."/>
        </authorList>
    </citation>
    <scope>NUCLEOTIDE SEQUENCE</scope>
    <source>
        <strain evidence="2">DUCC20226</strain>
    </source>
</reference>